<dbReference type="GO" id="GO:0020037">
    <property type="term" value="F:heme binding"/>
    <property type="evidence" value="ECO:0007669"/>
    <property type="project" value="InterPro"/>
</dbReference>
<dbReference type="PANTHER" id="PTHR24305">
    <property type="entry name" value="CYTOCHROME P450"/>
    <property type="match status" value="1"/>
</dbReference>
<dbReference type="InterPro" id="IPR017972">
    <property type="entry name" value="Cyt_P450_CS"/>
</dbReference>
<dbReference type="InterPro" id="IPR002401">
    <property type="entry name" value="Cyt_P450_E_grp-I"/>
</dbReference>
<accession>A0A0F9XCH1</accession>
<dbReference type="InterPro" id="IPR050121">
    <property type="entry name" value="Cytochrome_P450_monoxygenase"/>
</dbReference>
<dbReference type="EMBL" id="JOKZ01000136">
    <property type="protein sequence ID" value="KKP02796.1"/>
    <property type="molecule type" value="Genomic_DNA"/>
</dbReference>
<evidence type="ECO:0000256" key="9">
    <source>
        <dbReference type="RuleBase" id="RU000461"/>
    </source>
</evidence>
<evidence type="ECO:0000256" key="2">
    <source>
        <dbReference type="ARBA" id="ARBA00010617"/>
    </source>
</evidence>
<dbReference type="PRINTS" id="PR00385">
    <property type="entry name" value="P450"/>
</dbReference>
<feature type="binding site" description="axial binding residue" evidence="8">
    <location>
        <position position="453"/>
    </location>
    <ligand>
        <name>heme</name>
        <dbReference type="ChEBI" id="CHEBI:30413"/>
    </ligand>
    <ligandPart>
        <name>Fe</name>
        <dbReference type="ChEBI" id="CHEBI:18248"/>
    </ligandPart>
</feature>
<feature type="transmembrane region" description="Helical" evidence="10">
    <location>
        <begin position="20"/>
        <end position="44"/>
    </location>
</feature>
<dbReference type="SUPFAM" id="SSF48264">
    <property type="entry name" value="Cytochrome P450"/>
    <property type="match status" value="1"/>
</dbReference>
<evidence type="ECO:0000256" key="10">
    <source>
        <dbReference type="SAM" id="Phobius"/>
    </source>
</evidence>
<comment type="caution">
    <text evidence="11">The sequence shown here is derived from an EMBL/GenBank/DDBJ whole genome shotgun (WGS) entry which is preliminary data.</text>
</comment>
<dbReference type="FunFam" id="1.10.630.10:FF:000047">
    <property type="entry name" value="Cytochrome P450 monooxygenase"/>
    <property type="match status" value="1"/>
</dbReference>
<evidence type="ECO:0000256" key="4">
    <source>
        <dbReference type="ARBA" id="ARBA00022723"/>
    </source>
</evidence>
<dbReference type="PANTHER" id="PTHR24305:SF230">
    <property type="entry name" value="P450, PUTATIVE (EUROFUNG)-RELATED"/>
    <property type="match status" value="1"/>
</dbReference>
<dbReference type="OrthoDB" id="1470350at2759"/>
<dbReference type="GO" id="GO:0016705">
    <property type="term" value="F:oxidoreductase activity, acting on paired donors, with incorporation or reduction of molecular oxygen"/>
    <property type="evidence" value="ECO:0007669"/>
    <property type="project" value="InterPro"/>
</dbReference>
<dbReference type="Pfam" id="PF00067">
    <property type="entry name" value="p450"/>
    <property type="match status" value="1"/>
</dbReference>
<evidence type="ECO:0000256" key="7">
    <source>
        <dbReference type="ARBA" id="ARBA00023033"/>
    </source>
</evidence>
<dbReference type="GO" id="GO:0004497">
    <property type="term" value="F:monooxygenase activity"/>
    <property type="evidence" value="ECO:0007669"/>
    <property type="project" value="UniProtKB-KW"/>
</dbReference>
<organism evidence="11 12">
    <name type="scientific">Trichoderma harzianum</name>
    <name type="common">Hypocrea lixii</name>
    <dbReference type="NCBI Taxonomy" id="5544"/>
    <lineage>
        <taxon>Eukaryota</taxon>
        <taxon>Fungi</taxon>
        <taxon>Dikarya</taxon>
        <taxon>Ascomycota</taxon>
        <taxon>Pezizomycotina</taxon>
        <taxon>Sordariomycetes</taxon>
        <taxon>Hypocreomycetidae</taxon>
        <taxon>Hypocreales</taxon>
        <taxon>Hypocreaceae</taxon>
        <taxon>Trichoderma</taxon>
    </lineage>
</organism>
<dbReference type="OMA" id="EQEPTFK"/>
<protein>
    <submittedName>
        <fullName evidence="11">Isotrichodermin C-15 hydroxylase</fullName>
    </submittedName>
</protein>
<evidence type="ECO:0000256" key="1">
    <source>
        <dbReference type="ARBA" id="ARBA00001971"/>
    </source>
</evidence>
<keyword evidence="4 8" id="KW-0479">Metal-binding</keyword>
<comment type="cofactor">
    <cofactor evidence="1 8">
        <name>heme</name>
        <dbReference type="ChEBI" id="CHEBI:30413"/>
    </cofactor>
</comment>
<name>A0A0F9XCH1_TRIHA</name>
<keyword evidence="7 9" id="KW-0503">Monooxygenase</keyword>
<dbReference type="PROSITE" id="PS00086">
    <property type="entry name" value="CYTOCHROME_P450"/>
    <property type="match status" value="1"/>
</dbReference>
<keyword evidence="5 9" id="KW-0560">Oxidoreductase</keyword>
<keyword evidence="3 8" id="KW-0349">Heme</keyword>
<evidence type="ECO:0000313" key="11">
    <source>
        <dbReference type="EMBL" id="KKP02796.1"/>
    </source>
</evidence>
<dbReference type="PRINTS" id="PR00463">
    <property type="entry name" value="EP450I"/>
</dbReference>
<sequence>MGILISNDAAKAVIPVKLSLALPLAVVVFGFGYFVWLCIYNLYFHPLSKFPGPKLSAISRFPYSRLLISGEAHRDVLDLHLKYGPIVRIAPDFLSFSHPDAMNDIRGHRKAGQPEHRKDPIRQELHVTNIIGANRADHTRFRRSLANGFSHQAMLDQEPIIRDYVEELMKSLEKNGANGTQPIDMVRWFNYATFDIIGDLAFGESFGCLQSSTYDPWVQLIFNSVKNLVYIGALKHLKIVPKRLLKFILPYTMPKGVSNKYAENQRLSAMKVKKRLETGSNRPDFMTSMTAKRNGESLTFEELTSNASILIIAGSETTATALSAAAYYLGLFPEVQEKLAQEVRTTFNSAEDITITSVQHLTYMLAVLDEVMRMYPPVVSGLPRLTAEGGAMIAGEYVPEDTFVEVWQWPLFHNPNYWTQPDDFIPERWLGDPKFANDRRECFQPFSTGPRNCIGKNLAYSEMRLILARVIMEYDIKLAEGTEGWDDRSKTYALWEKGPVNVYMIPRKVE</sequence>
<reference evidence="12" key="1">
    <citation type="journal article" date="2015" name="Genome Announc.">
        <title>Draft whole-genome sequence of the biocontrol agent Trichoderma harzianum T6776.</title>
        <authorList>
            <person name="Baroncelli R."/>
            <person name="Piaggeschi G."/>
            <person name="Fiorini L."/>
            <person name="Bertolini E."/>
            <person name="Zapparata A."/>
            <person name="Pe M.E."/>
            <person name="Sarrocco S."/>
            <person name="Vannacci G."/>
        </authorList>
    </citation>
    <scope>NUCLEOTIDE SEQUENCE [LARGE SCALE GENOMIC DNA]</scope>
    <source>
        <strain evidence="12">T6776</strain>
    </source>
</reference>
<comment type="similarity">
    <text evidence="2 9">Belongs to the cytochrome P450 family.</text>
</comment>
<dbReference type="GO" id="GO:0005506">
    <property type="term" value="F:iron ion binding"/>
    <property type="evidence" value="ECO:0007669"/>
    <property type="project" value="InterPro"/>
</dbReference>
<dbReference type="InterPro" id="IPR036396">
    <property type="entry name" value="Cyt_P450_sf"/>
</dbReference>
<evidence type="ECO:0000256" key="3">
    <source>
        <dbReference type="ARBA" id="ARBA00022617"/>
    </source>
</evidence>
<dbReference type="Gene3D" id="1.10.630.10">
    <property type="entry name" value="Cytochrome P450"/>
    <property type="match status" value="1"/>
</dbReference>
<keyword evidence="10" id="KW-0812">Transmembrane</keyword>
<dbReference type="GO" id="GO:0009403">
    <property type="term" value="P:toxin biosynthetic process"/>
    <property type="evidence" value="ECO:0007669"/>
    <property type="project" value="UniProtKB-ARBA"/>
</dbReference>
<evidence type="ECO:0000256" key="6">
    <source>
        <dbReference type="ARBA" id="ARBA00023004"/>
    </source>
</evidence>
<keyword evidence="6 8" id="KW-0408">Iron</keyword>
<dbReference type="InterPro" id="IPR001128">
    <property type="entry name" value="Cyt_P450"/>
</dbReference>
<proteinExistence type="inferred from homology"/>
<dbReference type="AlphaFoldDB" id="A0A0F9XCH1"/>
<evidence type="ECO:0000256" key="8">
    <source>
        <dbReference type="PIRSR" id="PIRSR602401-1"/>
    </source>
</evidence>
<evidence type="ECO:0000256" key="5">
    <source>
        <dbReference type="ARBA" id="ARBA00023002"/>
    </source>
</evidence>
<dbReference type="Proteomes" id="UP000034112">
    <property type="component" value="Unassembled WGS sequence"/>
</dbReference>
<keyword evidence="10" id="KW-0472">Membrane</keyword>
<evidence type="ECO:0000313" key="12">
    <source>
        <dbReference type="Proteomes" id="UP000034112"/>
    </source>
</evidence>
<keyword evidence="10" id="KW-1133">Transmembrane helix</keyword>
<gene>
    <name evidence="11" type="ORF">THAR02_05124</name>
</gene>
<dbReference type="CDD" id="cd11058">
    <property type="entry name" value="CYP60B-like"/>
    <property type="match status" value="1"/>
</dbReference>